<evidence type="ECO:0000256" key="1">
    <source>
        <dbReference type="ARBA" id="ARBA00004141"/>
    </source>
</evidence>
<dbReference type="RefSeq" id="WP_013613445.1">
    <property type="nucleotide sequence ID" value="NZ_BAABYK010000001.1"/>
</dbReference>
<gene>
    <name evidence="9" type="ORF">DWW24_12990</name>
    <name evidence="7" type="ORF">L0P03_02355</name>
    <name evidence="8" type="ORF">PN645_02780</name>
</gene>
<feature type="transmembrane region" description="Helical" evidence="6">
    <location>
        <begin position="341"/>
        <end position="365"/>
    </location>
</feature>
<evidence type="ECO:0000256" key="6">
    <source>
        <dbReference type="SAM" id="Phobius"/>
    </source>
</evidence>
<organism evidence="9 10">
    <name type="scientific">Odoribacter splanchnicus</name>
    <dbReference type="NCBI Taxonomy" id="28118"/>
    <lineage>
        <taxon>Bacteria</taxon>
        <taxon>Pseudomonadati</taxon>
        <taxon>Bacteroidota</taxon>
        <taxon>Bacteroidia</taxon>
        <taxon>Bacteroidales</taxon>
        <taxon>Odoribacteraceae</taxon>
        <taxon>Odoribacter</taxon>
    </lineage>
</organism>
<dbReference type="Gene3D" id="1.20.1250.20">
    <property type="entry name" value="MFS general substrate transporter like domains"/>
    <property type="match status" value="2"/>
</dbReference>
<evidence type="ECO:0000313" key="8">
    <source>
        <dbReference type="EMBL" id="MDB9221928.1"/>
    </source>
</evidence>
<comment type="subcellular location">
    <subcellularLocation>
        <location evidence="1">Membrane</location>
        <topology evidence="1">Multi-pass membrane protein</topology>
    </subcellularLocation>
</comment>
<feature type="transmembrane region" description="Helical" evidence="6">
    <location>
        <begin position="377"/>
        <end position="400"/>
    </location>
</feature>
<dbReference type="InterPro" id="IPR011701">
    <property type="entry name" value="MFS"/>
</dbReference>
<comment type="caution">
    <text evidence="9">The sequence shown here is derived from an EMBL/GenBank/DDBJ whole genome shotgun (WGS) entry which is preliminary data.</text>
</comment>
<evidence type="ECO:0000256" key="5">
    <source>
        <dbReference type="ARBA" id="ARBA00023136"/>
    </source>
</evidence>
<dbReference type="PANTHER" id="PTHR12778">
    <property type="entry name" value="SOLUTE CARRIER FAMILY 33 ACETYL-COA TRANSPORTER -RELATED"/>
    <property type="match status" value="1"/>
</dbReference>
<dbReference type="GO" id="GO:0022857">
    <property type="term" value="F:transmembrane transporter activity"/>
    <property type="evidence" value="ECO:0007669"/>
    <property type="project" value="InterPro"/>
</dbReference>
<name>A0A3D1UGZ1_9BACT</name>
<keyword evidence="2" id="KW-0813">Transport</keyword>
<dbReference type="GeneID" id="61276519"/>
<dbReference type="Pfam" id="PF07690">
    <property type="entry name" value="MFS_1"/>
    <property type="match status" value="1"/>
</dbReference>
<dbReference type="EMBL" id="JAKNDN010000003">
    <property type="protein sequence ID" value="MCG4958697.1"/>
    <property type="molecule type" value="Genomic_DNA"/>
</dbReference>
<feature type="transmembrane region" description="Helical" evidence="6">
    <location>
        <begin position="243"/>
        <end position="265"/>
    </location>
</feature>
<keyword evidence="3 6" id="KW-0812">Transmembrane</keyword>
<reference evidence="9 10" key="1">
    <citation type="submission" date="2018-08" db="EMBL/GenBank/DDBJ databases">
        <title>A genome reference for cultivated species of the human gut microbiota.</title>
        <authorList>
            <person name="Zou Y."/>
            <person name="Xue W."/>
            <person name="Luo G."/>
        </authorList>
    </citation>
    <scope>NUCLEOTIDE SEQUENCE [LARGE SCALE GENOMIC DNA]</scope>
    <source>
        <strain evidence="9 10">AF14-6AC</strain>
    </source>
</reference>
<keyword evidence="5 6" id="KW-0472">Membrane</keyword>
<dbReference type="PANTHER" id="PTHR12778:SF10">
    <property type="entry name" value="MAJOR FACILITATOR SUPERFAMILY DOMAIN-CONTAINING PROTEIN 3"/>
    <property type="match status" value="1"/>
</dbReference>
<feature type="transmembrane region" description="Helical" evidence="6">
    <location>
        <begin position="20"/>
        <end position="38"/>
    </location>
</feature>
<protein>
    <submittedName>
        <fullName evidence="9">MFS transporter</fullName>
    </submittedName>
</protein>
<dbReference type="GO" id="GO:0016020">
    <property type="term" value="C:membrane"/>
    <property type="evidence" value="ECO:0007669"/>
    <property type="project" value="UniProtKB-SubCell"/>
</dbReference>
<evidence type="ECO:0000256" key="4">
    <source>
        <dbReference type="ARBA" id="ARBA00022989"/>
    </source>
</evidence>
<feature type="transmembrane region" description="Helical" evidence="6">
    <location>
        <begin position="186"/>
        <end position="206"/>
    </location>
</feature>
<dbReference type="SUPFAM" id="SSF103473">
    <property type="entry name" value="MFS general substrate transporter"/>
    <property type="match status" value="1"/>
</dbReference>
<feature type="transmembrane region" description="Helical" evidence="6">
    <location>
        <begin position="315"/>
        <end position="335"/>
    </location>
</feature>
<feature type="transmembrane region" description="Helical" evidence="6">
    <location>
        <begin position="102"/>
        <end position="127"/>
    </location>
</feature>
<evidence type="ECO:0000313" key="7">
    <source>
        <dbReference type="EMBL" id="MCG4958697.1"/>
    </source>
</evidence>
<evidence type="ECO:0000313" key="10">
    <source>
        <dbReference type="Proteomes" id="UP000283426"/>
    </source>
</evidence>
<evidence type="ECO:0000256" key="3">
    <source>
        <dbReference type="ARBA" id="ARBA00022692"/>
    </source>
</evidence>
<feature type="transmembrane region" description="Helical" evidence="6">
    <location>
        <begin position="77"/>
        <end position="96"/>
    </location>
</feature>
<keyword evidence="4 6" id="KW-1133">Transmembrane helix</keyword>
<evidence type="ECO:0000313" key="9">
    <source>
        <dbReference type="EMBL" id="RGV23594.1"/>
    </source>
</evidence>
<dbReference type="Proteomes" id="UP000283426">
    <property type="component" value="Unassembled WGS sequence"/>
</dbReference>
<sequence length="441" mass="49434">MNKKTENKAVSPWQWVPSLYFAQGIPYVVVMSVAVILFKRMGMSNTDIALYTSGLNLPWVIKPLWSPLVDLLKTKRWWIVVMQILVGAGLAGIALTIQGPLAFRYCLAFMWLLAFSSATHDIAADGFYMLGLNEKKQAYFVGIRNTFYRFAVIFGQGILVMFAGWLEQRYAREMPETAAIPQAWSLTFYLLTILFALLFVYHYLFLPHPRRDTCTLPPQQASAGRVFKEFLGTFTSFFQKKHIVSALIFILLYRFAEAQLVKITSPFLLDTPATGGLALSTAEVGFIYGTIGVIALTIGGIVGGIAMARRGLKSCLWTMTIAMNLPNIVYLYLSFARPESIGIISGCVAIEQFGYGFGFTSLTYFMMLFSNGKHQTAHYAICTGFMALGLMLPGMISGWIEESIGYRAFFVWIMLCTIPSFWATHLVRKNLTDNHSDNSSR</sequence>
<dbReference type="OMA" id="PFYVDMG"/>
<dbReference type="EMBL" id="JAQMRD010000002">
    <property type="protein sequence ID" value="MDB9221928.1"/>
    <property type="molecule type" value="Genomic_DNA"/>
</dbReference>
<dbReference type="InterPro" id="IPR036259">
    <property type="entry name" value="MFS_trans_sf"/>
</dbReference>
<dbReference type="Proteomes" id="UP001199750">
    <property type="component" value="Unassembled WGS sequence"/>
</dbReference>
<reference evidence="8" key="3">
    <citation type="submission" date="2023-01" db="EMBL/GenBank/DDBJ databases">
        <title>Human gut microbiome strain richness.</title>
        <authorList>
            <person name="Chen-Liaw A."/>
        </authorList>
    </citation>
    <scope>NUCLEOTIDE SEQUENCE</scope>
    <source>
        <strain evidence="8">RTP21484st1_B7_RTP21484_190118</strain>
    </source>
</reference>
<feature type="transmembrane region" description="Helical" evidence="6">
    <location>
        <begin position="285"/>
        <end position="308"/>
    </location>
</feature>
<evidence type="ECO:0000256" key="2">
    <source>
        <dbReference type="ARBA" id="ARBA00022448"/>
    </source>
</evidence>
<accession>A0A3D1UGZ1</accession>
<dbReference type="Proteomes" id="UP001212263">
    <property type="component" value="Unassembled WGS sequence"/>
</dbReference>
<dbReference type="InterPro" id="IPR004752">
    <property type="entry name" value="AmpG_permease/AT-1"/>
</dbReference>
<dbReference type="EMBL" id="QRYW01000027">
    <property type="protein sequence ID" value="RGV23594.1"/>
    <property type="molecule type" value="Genomic_DNA"/>
</dbReference>
<dbReference type="AlphaFoldDB" id="A0A3D1UGZ1"/>
<feature type="transmembrane region" description="Helical" evidence="6">
    <location>
        <begin position="147"/>
        <end position="166"/>
    </location>
</feature>
<proteinExistence type="predicted"/>
<reference evidence="7" key="2">
    <citation type="submission" date="2022-01" db="EMBL/GenBank/DDBJ databases">
        <title>Collection of gut derived symbiotic bacterial strains cultured from healthy donors.</title>
        <authorList>
            <person name="Lin H."/>
            <person name="Kohout C."/>
            <person name="Waligurski E."/>
            <person name="Pamer E.G."/>
        </authorList>
    </citation>
    <scope>NUCLEOTIDE SEQUENCE</scope>
    <source>
        <strain evidence="7">DFI.1.149</strain>
    </source>
</reference>
<feature type="transmembrane region" description="Helical" evidence="6">
    <location>
        <begin position="406"/>
        <end position="427"/>
    </location>
</feature>